<name>A0AA94F2F2_9FLAO</name>
<dbReference type="AlphaFoldDB" id="A0AA94F2F2"/>
<accession>A0AA94F2F2</accession>
<comment type="caution">
    <text evidence="1">The sequence shown here is derived from an EMBL/GenBank/DDBJ whole genome shotgun (WGS) entry which is preliminary data.</text>
</comment>
<dbReference type="RefSeq" id="WP_127821645.1">
    <property type="nucleotide sequence ID" value="NZ_RWGX02000005.1"/>
</dbReference>
<proteinExistence type="predicted"/>
<reference evidence="1" key="1">
    <citation type="submission" date="2018-12" db="EMBL/GenBank/DDBJ databases">
        <title>Draft genome sequence of Flaovobacterium columnare BGFS27 isolated from channel catfish in Alabama.</title>
        <authorList>
            <person name="Cai W."/>
            <person name="Arias C."/>
        </authorList>
    </citation>
    <scope>NUCLEOTIDE SEQUENCE [LARGE SCALE GENOMIC DNA]</scope>
    <source>
        <strain evidence="1">BGFS27</strain>
    </source>
</reference>
<gene>
    <name evidence="1" type="ORF">EJB19_01210</name>
</gene>
<organism evidence="1">
    <name type="scientific">Flavobacterium columnare</name>
    <dbReference type="NCBI Taxonomy" id="996"/>
    <lineage>
        <taxon>Bacteria</taxon>
        <taxon>Pseudomonadati</taxon>
        <taxon>Bacteroidota</taxon>
        <taxon>Flavobacteriia</taxon>
        <taxon>Flavobacteriales</taxon>
        <taxon>Flavobacteriaceae</taxon>
        <taxon>Flavobacterium</taxon>
    </lineage>
</organism>
<sequence>MQPYSAFNNNPIRYNDPTGMIAEEGDPGKKSWLSRAWGEVKSWFSDKPKMKVNIEVGEGTWSYFEETLEMVASTKIEVKATLGLQASLEGEVLNRKAGADVNVASLTIAKGSYEQQQSDYGPQKFDGFLFYSENDKGQNYVEVNQSLSGGLGLVSGGVSREFKGKSNSYEDLKDEKSVAVGPMSTSITHNEKGQVTDKKVNVARGKIALGFGIEIKLSTGYTTDKIKK</sequence>
<dbReference type="EMBL" id="RWGX01000002">
    <property type="protein sequence ID" value="RVU89490.1"/>
    <property type="molecule type" value="Genomic_DNA"/>
</dbReference>
<protein>
    <submittedName>
        <fullName evidence="1">Uncharacterized protein</fullName>
    </submittedName>
</protein>
<evidence type="ECO:0000313" key="1">
    <source>
        <dbReference type="EMBL" id="RVU89490.1"/>
    </source>
</evidence>